<feature type="transmembrane region" description="Helical" evidence="1">
    <location>
        <begin position="20"/>
        <end position="41"/>
    </location>
</feature>
<dbReference type="AlphaFoldDB" id="A0A951J027"/>
<gene>
    <name evidence="2" type="ORF">EGN73_20900</name>
</gene>
<keyword evidence="3" id="KW-1185">Reference proteome</keyword>
<sequence length="108" mass="12187">MSVLVFVLKWLQWKYLIVDNAIDIYVGVIAVFFTVLGIWLAKQLTKPKVERVIVEKEVYVPLSEDFAINQSALEALNLYKGLSGHMAFCLMGKTSLPVISLIIINESK</sequence>
<protein>
    <submittedName>
        <fullName evidence="2">Uncharacterized protein</fullName>
    </submittedName>
</protein>
<evidence type="ECO:0000313" key="3">
    <source>
        <dbReference type="Proteomes" id="UP000727490"/>
    </source>
</evidence>
<name>A0A951J027_9BACT</name>
<reference evidence="2 3" key="1">
    <citation type="journal article" date="2020" name="Syst. Appl. Microbiol.">
        <title>Arthrospiribacter ruber gen. nov., sp. nov., a novel bacterium isolated from Arthrospira cultures.</title>
        <authorList>
            <person name="Waleron M."/>
            <person name="Misztak A."/>
            <person name="Waleron M.M."/>
            <person name="Furmaniak M."/>
            <person name="Mrozik A."/>
            <person name="Waleron K."/>
        </authorList>
    </citation>
    <scope>NUCLEOTIDE SEQUENCE [LARGE SCALE GENOMIC DNA]</scope>
    <source>
        <strain evidence="2 3">DPMB0001</strain>
    </source>
</reference>
<dbReference type="EMBL" id="RPHB01000013">
    <property type="protein sequence ID" value="MBW3470250.1"/>
    <property type="molecule type" value="Genomic_DNA"/>
</dbReference>
<dbReference type="RefSeq" id="WP_219293955.1">
    <property type="nucleotide sequence ID" value="NZ_RPHB01000013.1"/>
</dbReference>
<dbReference type="Proteomes" id="UP000727490">
    <property type="component" value="Unassembled WGS sequence"/>
</dbReference>
<organism evidence="2 3">
    <name type="scientific">Arthrospiribacter ruber</name>
    <dbReference type="NCBI Taxonomy" id="2487934"/>
    <lineage>
        <taxon>Bacteria</taxon>
        <taxon>Pseudomonadati</taxon>
        <taxon>Bacteroidota</taxon>
        <taxon>Cytophagia</taxon>
        <taxon>Cytophagales</taxon>
        <taxon>Cyclobacteriaceae</taxon>
        <taxon>Arthrospiribacter</taxon>
    </lineage>
</organism>
<evidence type="ECO:0000256" key="1">
    <source>
        <dbReference type="SAM" id="Phobius"/>
    </source>
</evidence>
<keyword evidence="1" id="KW-0812">Transmembrane</keyword>
<accession>A0A951J027</accession>
<keyword evidence="1" id="KW-0472">Membrane</keyword>
<keyword evidence="1" id="KW-1133">Transmembrane helix</keyword>
<comment type="caution">
    <text evidence="2">The sequence shown here is derived from an EMBL/GenBank/DDBJ whole genome shotgun (WGS) entry which is preliminary data.</text>
</comment>
<evidence type="ECO:0000313" key="2">
    <source>
        <dbReference type="EMBL" id="MBW3470250.1"/>
    </source>
</evidence>
<proteinExistence type="predicted"/>